<evidence type="ECO:0000313" key="1">
    <source>
        <dbReference type="EMBL" id="GBC98742.1"/>
    </source>
</evidence>
<organism evidence="1 2">
    <name type="scientific">Candidatus Fervidibacter japonicus</name>
    <dbReference type="NCBI Taxonomy" id="2035412"/>
    <lineage>
        <taxon>Bacteria</taxon>
        <taxon>Candidatus Fervidibacterota</taxon>
        <taxon>Candidatus Fervidibacter</taxon>
    </lineage>
</organism>
<sequence length="102" mass="11220">MAKAKGLRRGDGVLVPFPFADMTSRKVRPSLVVCGETYHSTEPDIIVAAMTSNVAAHQGPTYYTLQDWREARLHVPSVVKSVLATLDPKLVRHCLGRLSDCD</sequence>
<dbReference type="SUPFAM" id="SSF50118">
    <property type="entry name" value="Cell growth inhibitor/plasmid maintenance toxic component"/>
    <property type="match status" value="1"/>
</dbReference>
<dbReference type="InterPro" id="IPR011067">
    <property type="entry name" value="Plasmid_toxin/cell-grow_inhib"/>
</dbReference>
<dbReference type="EMBL" id="BEHT01000015">
    <property type="protein sequence ID" value="GBC98742.1"/>
    <property type="molecule type" value="Genomic_DNA"/>
</dbReference>
<protein>
    <submittedName>
        <fullName evidence="1">Uncharacterized protein</fullName>
    </submittedName>
</protein>
<proteinExistence type="predicted"/>
<dbReference type="InterPro" id="IPR003477">
    <property type="entry name" value="PemK-like"/>
</dbReference>
<reference evidence="2" key="1">
    <citation type="submission" date="2017-09" db="EMBL/GenBank/DDBJ databases">
        <title>Metaegenomics of thermophilic ammonia-oxidizing enrichment culture.</title>
        <authorList>
            <person name="Kato S."/>
            <person name="Suzuki K."/>
        </authorList>
    </citation>
    <scope>NUCLEOTIDE SEQUENCE [LARGE SCALE GENOMIC DNA]</scope>
</reference>
<dbReference type="GO" id="GO:0003677">
    <property type="term" value="F:DNA binding"/>
    <property type="evidence" value="ECO:0007669"/>
    <property type="project" value="InterPro"/>
</dbReference>
<name>A0A2H5XC31_9BACT</name>
<comment type="caution">
    <text evidence="1">The sequence shown here is derived from an EMBL/GenBank/DDBJ whole genome shotgun (WGS) entry which is preliminary data.</text>
</comment>
<accession>A0A2H5XC31</accession>
<evidence type="ECO:0000313" key="2">
    <source>
        <dbReference type="Proteomes" id="UP000236173"/>
    </source>
</evidence>
<gene>
    <name evidence="1" type="ORF">HRbin17_01256</name>
</gene>
<dbReference type="Pfam" id="PF02452">
    <property type="entry name" value="PemK_toxin"/>
    <property type="match status" value="1"/>
</dbReference>
<dbReference type="Proteomes" id="UP000236173">
    <property type="component" value="Unassembled WGS sequence"/>
</dbReference>
<dbReference type="AlphaFoldDB" id="A0A2H5XC31"/>
<dbReference type="Gene3D" id="2.30.30.110">
    <property type="match status" value="1"/>
</dbReference>